<sequence length="265" mass="31017">MTLQSKQYQVNIQTNPTIPPPYAHTCRIVVDENPAYLVLSYKLRYTERDELTEDEILDEGFSMDDDFSWSGKLNKVWKEQFESILKSTRLNTQLSSSSDYAIEIRTKEGDSEEKGYVSKRETQRWVYFIQEIKQAIFESEKIEVPLAIEYRRIENKRETKVLLNGVFLDRSFTIRVDDRPVEQLDWSILQHTIDLIFNETEIDYEEQLNGRPVQDGHYLQLPGLGWFQLEVGITARYDDISILENIVKTMEAFIKGEGGRLLNGK</sequence>
<gene>
    <name evidence="1" type="ORF">GCM10023091_14400</name>
</gene>
<comment type="caution">
    <text evidence="1">The sequence shown here is derived from an EMBL/GenBank/DDBJ whole genome shotgun (WGS) entry which is preliminary data.</text>
</comment>
<evidence type="ECO:0000313" key="2">
    <source>
        <dbReference type="Proteomes" id="UP001501508"/>
    </source>
</evidence>
<evidence type="ECO:0000313" key="1">
    <source>
        <dbReference type="EMBL" id="GAA4436491.1"/>
    </source>
</evidence>
<dbReference type="RefSeq" id="WP_345027632.1">
    <property type="nucleotide sequence ID" value="NZ_BAABEY010000016.1"/>
</dbReference>
<dbReference type="Proteomes" id="UP001501508">
    <property type="component" value="Unassembled WGS sequence"/>
</dbReference>
<proteinExistence type="predicted"/>
<name>A0ABP8LTJ5_9BACT</name>
<reference evidence="2" key="1">
    <citation type="journal article" date="2019" name="Int. J. Syst. Evol. Microbiol.">
        <title>The Global Catalogue of Microorganisms (GCM) 10K type strain sequencing project: providing services to taxonomists for standard genome sequencing and annotation.</title>
        <authorList>
            <consortium name="The Broad Institute Genomics Platform"/>
            <consortium name="The Broad Institute Genome Sequencing Center for Infectious Disease"/>
            <person name="Wu L."/>
            <person name="Ma J."/>
        </authorList>
    </citation>
    <scope>NUCLEOTIDE SEQUENCE [LARGE SCALE GENOMIC DNA]</scope>
    <source>
        <strain evidence="2">JCM 31920</strain>
    </source>
</reference>
<dbReference type="EMBL" id="BAABEY010000016">
    <property type="protein sequence ID" value="GAA4436491.1"/>
    <property type="molecule type" value="Genomic_DNA"/>
</dbReference>
<organism evidence="1 2">
    <name type="scientific">Ravibacter arvi</name>
    <dbReference type="NCBI Taxonomy" id="2051041"/>
    <lineage>
        <taxon>Bacteria</taxon>
        <taxon>Pseudomonadati</taxon>
        <taxon>Bacteroidota</taxon>
        <taxon>Cytophagia</taxon>
        <taxon>Cytophagales</taxon>
        <taxon>Spirosomataceae</taxon>
        <taxon>Ravibacter</taxon>
    </lineage>
</organism>
<keyword evidence="2" id="KW-1185">Reference proteome</keyword>
<protein>
    <submittedName>
        <fullName evidence="1">Uncharacterized protein</fullName>
    </submittedName>
</protein>
<accession>A0ABP8LTJ5</accession>